<dbReference type="GO" id="GO:0005886">
    <property type="term" value="C:plasma membrane"/>
    <property type="evidence" value="ECO:0007669"/>
    <property type="project" value="TreeGrafter"/>
</dbReference>
<dbReference type="CDD" id="cd00077">
    <property type="entry name" value="HDc"/>
    <property type="match status" value="1"/>
</dbReference>
<dbReference type="RefSeq" id="WP_102769953.1">
    <property type="nucleotide sequence ID" value="NZ_POSP01000004.1"/>
</dbReference>
<dbReference type="OrthoDB" id="9805041at2"/>
<dbReference type="FunFam" id="1.10.3210.10:FF:000001">
    <property type="entry name" value="GTP pyrophosphokinase RelA"/>
    <property type="match status" value="1"/>
</dbReference>
<dbReference type="InterPro" id="IPR003607">
    <property type="entry name" value="HD/PDEase_dom"/>
</dbReference>
<name>A0A2N8KRT4_9BURK</name>
<dbReference type="EMBL" id="POSP01000004">
    <property type="protein sequence ID" value="PND36178.1"/>
    <property type="molecule type" value="Genomic_DNA"/>
</dbReference>
<dbReference type="Gene3D" id="3.10.20.30">
    <property type="match status" value="1"/>
</dbReference>
<evidence type="ECO:0000313" key="6">
    <source>
        <dbReference type="Proteomes" id="UP000235916"/>
    </source>
</evidence>
<dbReference type="Pfam" id="PF13291">
    <property type="entry name" value="ACT_4"/>
    <property type="match status" value="1"/>
</dbReference>
<dbReference type="SUPFAM" id="SSF81271">
    <property type="entry name" value="TGS-like"/>
    <property type="match status" value="1"/>
</dbReference>
<dbReference type="Gene3D" id="3.30.460.10">
    <property type="entry name" value="Beta Polymerase, domain 2"/>
    <property type="match status" value="1"/>
</dbReference>
<accession>A0A2N8KRT4</accession>
<dbReference type="InterPro" id="IPR043519">
    <property type="entry name" value="NT_sf"/>
</dbReference>
<evidence type="ECO:0000313" key="5">
    <source>
        <dbReference type="EMBL" id="PND36178.1"/>
    </source>
</evidence>
<dbReference type="SUPFAM" id="SSF81301">
    <property type="entry name" value="Nucleotidyltransferase"/>
    <property type="match status" value="1"/>
</dbReference>
<dbReference type="Gene3D" id="1.10.3210.10">
    <property type="entry name" value="Hypothetical protein af1432"/>
    <property type="match status" value="1"/>
</dbReference>
<evidence type="ECO:0000259" key="3">
    <source>
        <dbReference type="PROSITE" id="PS51831"/>
    </source>
</evidence>
<dbReference type="InterPro" id="IPR033655">
    <property type="entry name" value="TGS_RelA/SpoT"/>
</dbReference>
<evidence type="ECO:0000256" key="1">
    <source>
        <dbReference type="RuleBase" id="RU003847"/>
    </source>
</evidence>
<dbReference type="GO" id="GO:0008728">
    <property type="term" value="F:GTP diphosphokinase activity"/>
    <property type="evidence" value="ECO:0007669"/>
    <property type="project" value="TreeGrafter"/>
</dbReference>
<dbReference type="SMART" id="SM00471">
    <property type="entry name" value="HDc"/>
    <property type="match status" value="1"/>
</dbReference>
<dbReference type="FunFam" id="3.10.20.30:FF:000002">
    <property type="entry name" value="GTP pyrophosphokinase (RelA/SpoT)"/>
    <property type="match status" value="1"/>
</dbReference>
<dbReference type="PROSITE" id="PS51671">
    <property type="entry name" value="ACT"/>
    <property type="match status" value="1"/>
</dbReference>
<dbReference type="InterPro" id="IPR006674">
    <property type="entry name" value="HD_domain"/>
</dbReference>
<evidence type="ECO:0000259" key="4">
    <source>
        <dbReference type="PROSITE" id="PS51880"/>
    </source>
</evidence>
<reference evidence="5 6" key="1">
    <citation type="submission" date="2018-01" db="EMBL/GenBank/DDBJ databases">
        <title>Draft genome sequence of Paucibacter aquatile CR182 isolated from freshwater of the Nakdong River.</title>
        <authorList>
            <person name="Choi A."/>
            <person name="Chung E.J."/>
        </authorList>
    </citation>
    <scope>NUCLEOTIDE SEQUENCE [LARGE SCALE GENOMIC DNA]</scope>
    <source>
        <strain evidence="5 6">CR182</strain>
    </source>
</reference>
<dbReference type="InterPro" id="IPR007685">
    <property type="entry name" value="RelA_SpoT"/>
</dbReference>
<comment type="caution">
    <text evidence="5">The sequence shown here is derived from an EMBL/GenBank/DDBJ whole genome shotgun (WGS) entry which is preliminary data.</text>
</comment>
<dbReference type="Proteomes" id="UP000235916">
    <property type="component" value="Unassembled WGS sequence"/>
</dbReference>
<dbReference type="PANTHER" id="PTHR21262">
    <property type="entry name" value="GUANOSINE-3',5'-BIS DIPHOSPHATE 3'-PYROPHOSPHOHYDROLASE"/>
    <property type="match status" value="1"/>
</dbReference>
<organism evidence="5 6">
    <name type="scientific">Kinneretia aquatilis</name>
    <dbReference type="NCBI Taxonomy" id="2070761"/>
    <lineage>
        <taxon>Bacteria</taxon>
        <taxon>Pseudomonadati</taxon>
        <taxon>Pseudomonadota</taxon>
        <taxon>Betaproteobacteria</taxon>
        <taxon>Burkholderiales</taxon>
        <taxon>Sphaerotilaceae</taxon>
        <taxon>Roseateles</taxon>
    </lineage>
</organism>
<dbReference type="Pfam" id="PF13328">
    <property type="entry name" value="HD_4"/>
    <property type="match status" value="1"/>
</dbReference>
<keyword evidence="5" id="KW-0378">Hydrolase</keyword>
<comment type="similarity">
    <text evidence="1">Belongs to the relA/spoT family.</text>
</comment>
<protein>
    <submittedName>
        <fullName evidence="5">Guanosine-3',5'-bis(Diphosphate) 3'-pyrophosphohydrolase</fullName>
    </submittedName>
</protein>
<dbReference type="Pfam" id="PF04607">
    <property type="entry name" value="RelA_SpoT"/>
    <property type="match status" value="1"/>
</dbReference>
<dbReference type="CDD" id="cd01668">
    <property type="entry name" value="TGS_RSH"/>
    <property type="match status" value="1"/>
</dbReference>
<feature type="domain" description="HD" evidence="3">
    <location>
        <begin position="75"/>
        <end position="174"/>
    </location>
</feature>
<comment type="function">
    <text evidence="1">In eubacteria ppGpp (guanosine 3'-diphosphate 5'-diphosphate) is a mediator of the stringent response that coordinates a variety of cellular activities in response to changes in nutritional abundance.</text>
</comment>
<dbReference type="InterPro" id="IPR045600">
    <property type="entry name" value="RelA/SpoT_AH_RIS"/>
</dbReference>
<dbReference type="Pfam" id="PF19296">
    <property type="entry name" value="RelA_AH_RIS"/>
    <property type="match status" value="1"/>
</dbReference>
<evidence type="ECO:0000259" key="2">
    <source>
        <dbReference type="PROSITE" id="PS51671"/>
    </source>
</evidence>
<dbReference type="GO" id="GO:0008893">
    <property type="term" value="F:guanosine-3',5'-bis(diphosphate) 3'-diphosphatase activity"/>
    <property type="evidence" value="ECO:0007669"/>
    <property type="project" value="TreeGrafter"/>
</dbReference>
<dbReference type="InterPro" id="IPR004095">
    <property type="entry name" value="TGS"/>
</dbReference>
<feature type="domain" description="ACT" evidence="2">
    <location>
        <begin position="685"/>
        <end position="761"/>
    </location>
</feature>
<dbReference type="Gene3D" id="3.30.70.260">
    <property type="match status" value="1"/>
</dbReference>
<dbReference type="PANTHER" id="PTHR21262:SF36">
    <property type="entry name" value="BIFUNCTIONAL (P)PPGPP SYNTHASE_HYDROLASE SPOT"/>
    <property type="match status" value="1"/>
</dbReference>
<keyword evidence="6" id="KW-1185">Reference proteome</keyword>
<proteinExistence type="inferred from homology"/>
<dbReference type="InterPro" id="IPR012675">
    <property type="entry name" value="Beta-grasp_dom_sf"/>
</dbReference>
<dbReference type="FunFam" id="3.30.460.10:FF:000001">
    <property type="entry name" value="GTP pyrophosphokinase RelA"/>
    <property type="match status" value="1"/>
</dbReference>
<dbReference type="InterPro" id="IPR012676">
    <property type="entry name" value="TGS-like"/>
</dbReference>
<dbReference type="InterPro" id="IPR004811">
    <property type="entry name" value="RelA/Spo_fam"/>
</dbReference>
<dbReference type="GO" id="GO:0015969">
    <property type="term" value="P:guanosine tetraphosphate metabolic process"/>
    <property type="evidence" value="ECO:0007669"/>
    <property type="project" value="InterPro"/>
</dbReference>
<dbReference type="InterPro" id="IPR002912">
    <property type="entry name" value="ACT_dom"/>
</dbReference>
<sequence>MGFRSFAVSRLPAALSGLSGLRPAPEPTAAEAASFDALVQHLGYLPKGDIKRIREAYKFADEAHLGQFRASGEPYITHPIAVAGICAEWRLDAQAIMAALMHDAMEDCGVTKTELIERFEAPTAELVDGLTKLDKLQFSTKEESQAESFRKMLLAMARDVRVILIKLADRLHNMRTMEAMAAPKRRRIARETLDIYAPIAHRLGLNEIYRELQDLSFQHIHPWRHAALSKAITKARGNRRDLVSRIERDVVKAFADGAHPVQIHGREKAIYSIYKKMREKHLSFAQVSDIFGFRVVVDELPQCYLSLGVLHQLYKPQPGRFKDYIAIPKPNGYQSLHTTLVSPLGTPVEFQIRTEAMHMVAEKGVAAHWLYKKGGNPSGTSAESAQQLGSRWLQSLIDIQDETRDANEFLEHVKIDLFPDAVYVFTPKSRIMALPKGATPVDFAYAIHSDVGDHCVAAQINGEPVPLRAELRSGDVVEIVTAAGARPNPAWLSFVRTGRARSKIRHFLKNLEQEESRDLGEKMLAQALRAEGLSLPSLNDEDDDAAQLWQQLARWAGNRHADELLVEIGLGRKIATIVAKKLARMLAEQGQRPDAVMLSIGRFTADDGPSQGQVTLDGSEGASVRLAACCRPIPGDEIKGYLGRGEGLLVHTAECQVGRKLFQRDAEHWIAVNWAEELTRPFEAAVSLLLKNGKGVLAQVASAVSAAEADITHIMMSDEMQQRETAEMNLILSVRDRLHLADVLRTLKRSPAVLRVWRVKP</sequence>
<dbReference type="SMART" id="SM00954">
    <property type="entry name" value="RelA_SpoT"/>
    <property type="match status" value="1"/>
</dbReference>
<dbReference type="NCBIfam" id="TIGR00691">
    <property type="entry name" value="spoT_relA"/>
    <property type="match status" value="1"/>
</dbReference>
<dbReference type="GO" id="GO:0015949">
    <property type="term" value="P:nucleobase-containing small molecule interconversion"/>
    <property type="evidence" value="ECO:0007669"/>
    <property type="project" value="UniProtKB-ARBA"/>
</dbReference>
<dbReference type="PROSITE" id="PS51831">
    <property type="entry name" value="HD"/>
    <property type="match status" value="1"/>
</dbReference>
<dbReference type="Pfam" id="PF02824">
    <property type="entry name" value="TGS"/>
    <property type="match status" value="1"/>
</dbReference>
<dbReference type="GO" id="GO:0042594">
    <property type="term" value="P:response to starvation"/>
    <property type="evidence" value="ECO:0007669"/>
    <property type="project" value="TreeGrafter"/>
</dbReference>
<dbReference type="PROSITE" id="PS51880">
    <property type="entry name" value="TGS"/>
    <property type="match status" value="1"/>
</dbReference>
<gene>
    <name evidence="5" type="ORF">C1O66_20895</name>
</gene>
<dbReference type="CDD" id="cd05399">
    <property type="entry name" value="NT_Rel-Spo_like"/>
    <property type="match status" value="1"/>
</dbReference>
<dbReference type="SUPFAM" id="SSF109604">
    <property type="entry name" value="HD-domain/PDEase-like"/>
    <property type="match status" value="1"/>
</dbReference>
<feature type="domain" description="TGS" evidence="4">
    <location>
        <begin position="420"/>
        <end position="481"/>
    </location>
</feature>
<dbReference type="AlphaFoldDB" id="A0A2N8KRT4"/>